<evidence type="ECO:0008006" key="3">
    <source>
        <dbReference type="Google" id="ProtNLM"/>
    </source>
</evidence>
<keyword evidence="2" id="KW-1185">Reference proteome</keyword>
<dbReference type="VEuPathDB" id="FungiDB:SPRG_04389"/>
<gene>
    <name evidence="1" type="ORF">SPRG_04389</name>
</gene>
<dbReference type="AlphaFoldDB" id="A0A067CVC1"/>
<organism evidence="1 2">
    <name type="scientific">Saprolegnia parasitica (strain CBS 223.65)</name>
    <dbReference type="NCBI Taxonomy" id="695850"/>
    <lineage>
        <taxon>Eukaryota</taxon>
        <taxon>Sar</taxon>
        <taxon>Stramenopiles</taxon>
        <taxon>Oomycota</taxon>
        <taxon>Saprolegniomycetes</taxon>
        <taxon>Saprolegniales</taxon>
        <taxon>Saprolegniaceae</taxon>
        <taxon>Saprolegnia</taxon>
    </lineage>
</organism>
<protein>
    <recommendedName>
        <fullName evidence="3">Reverse transcriptase domain-containing protein</fullName>
    </recommendedName>
</protein>
<name>A0A067CVC1_SAPPC</name>
<dbReference type="KEGG" id="spar:SPRG_04389"/>
<dbReference type="EMBL" id="KK583201">
    <property type="protein sequence ID" value="KDO30486.1"/>
    <property type="molecule type" value="Genomic_DNA"/>
</dbReference>
<dbReference type="Proteomes" id="UP000030745">
    <property type="component" value="Unassembled WGS sequence"/>
</dbReference>
<dbReference type="GeneID" id="24126837"/>
<dbReference type="RefSeq" id="XP_012198708.1">
    <property type="nucleotide sequence ID" value="XM_012343318.1"/>
</dbReference>
<reference evidence="1 2" key="1">
    <citation type="journal article" date="2013" name="PLoS Genet.">
        <title>Distinctive expansion of potential virulence genes in the genome of the oomycete fish pathogen Saprolegnia parasitica.</title>
        <authorList>
            <person name="Jiang R.H."/>
            <person name="de Bruijn I."/>
            <person name="Haas B.J."/>
            <person name="Belmonte R."/>
            <person name="Lobach L."/>
            <person name="Christie J."/>
            <person name="van den Ackerveken G."/>
            <person name="Bottin A."/>
            <person name="Bulone V."/>
            <person name="Diaz-Moreno S.M."/>
            <person name="Dumas B."/>
            <person name="Fan L."/>
            <person name="Gaulin E."/>
            <person name="Govers F."/>
            <person name="Grenville-Briggs L.J."/>
            <person name="Horner N.R."/>
            <person name="Levin J.Z."/>
            <person name="Mammella M."/>
            <person name="Meijer H.J."/>
            <person name="Morris P."/>
            <person name="Nusbaum C."/>
            <person name="Oome S."/>
            <person name="Phillips A.J."/>
            <person name="van Rooyen D."/>
            <person name="Rzeszutek E."/>
            <person name="Saraiva M."/>
            <person name="Secombes C.J."/>
            <person name="Seidl M.F."/>
            <person name="Snel B."/>
            <person name="Stassen J.H."/>
            <person name="Sykes S."/>
            <person name="Tripathy S."/>
            <person name="van den Berg H."/>
            <person name="Vega-Arreguin J.C."/>
            <person name="Wawra S."/>
            <person name="Young S.K."/>
            <person name="Zeng Q."/>
            <person name="Dieguez-Uribeondo J."/>
            <person name="Russ C."/>
            <person name="Tyler B.M."/>
            <person name="van West P."/>
        </authorList>
    </citation>
    <scope>NUCLEOTIDE SEQUENCE [LARGE SCALE GENOMIC DNA]</scope>
    <source>
        <strain evidence="1 2">CBS 223.65</strain>
    </source>
</reference>
<proteinExistence type="predicted"/>
<evidence type="ECO:0000313" key="2">
    <source>
        <dbReference type="Proteomes" id="UP000030745"/>
    </source>
</evidence>
<evidence type="ECO:0000313" key="1">
    <source>
        <dbReference type="EMBL" id="KDO30486.1"/>
    </source>
</evidence>
<accession>A0A067CVC1</accession>
<sequence>MTGSAKGRSPACLPKPNKRQALCSSVCPIVLVNCIRKAVSVMVLARIQEKPDKQIGEYQSCFVPGRSTADVLWSHQWPVAQIRQYDEQFSILGIDFFCAFDTIDCAKVLTVL</sequence>
<dbReference type="OrthoDB" id="407949at2759"/>